<organism evidence="3 4">
    <name type="scientific">Crossiella equi</name>
    <dbReference type="NCBI Taxonomy" id="130796"/>
    <lineage>
        <taxon>Bacteria</taxon>
        <taxon>Bacillati</taxon>
        <taxon>Actinomycetota</taxon>
        <taxon>Actinomycetes</taxon>
        <taxon>Pseudonocardiales</taxon>
        <taxon>Pseudonocardiaceae</taxon>
        <taxon>Crossiella</taxon>
    </lineage>
</organism>
<feature type="transmembrane region" description="Helical" evidence="1">
    <location>
        <begin position="203"/>
        <end position="221"/>
    </location>
</feature>
<feature type="transmembrane region" description="Helical" evidence="1">
    <location>
        <begin position="35"/>
        <end position="57"/>
    </location>
</feature>
<feature type="domain" description="CAAX prenyl protease 2/Lysostaphin resistance protein A-like" evidence="2">
    <location>
        <begin position="171"/>
        <end position="270"/>
    </location>
</feature>
<name>A0ABS5AJH7_9PSEU</name>
<feature type="transmembrane region" description="Helical" evidence="1">
    <location>
        <begin position="227"/>
        <end position="251"/>
    </location>
</feature>
<comment type="caution">
    <text evidence="3">The sequence shown here is derived from an EMBL/GenBank/DDBJ whole genome shotgun (WGS) entry which is preliminary data.</text>
</comment>
<feature type="transmembrane region" description="Helical" evidence="1">
    <location>
        <begin position="170"/>
        <end position="191"/>
    </location>
</feature>
<dbReference type="RefSeq" id="WP_158103326.1">
    <property type="nucleotide sequence ID" value="NZ_JAGIOO010000001.1"/>
</dbReference>
<proteinExistence type="predicted"/>
<feature type="transmembrane region" description="Helical" evidence="1">
    <location>
        <begin position="258"/>
        <end position="276"/>
    </location>
</feature>
<dbReference type="GO" id="GO:0006508">
    <property type="term" value="P:proteolysis"/>
    <property type="evidence" value="ECO:0007669"/>
    <property type="project" value="UniProtKB-KW"/>
</dbReference>
<sequence length="277" mass="29958">MRIFVGLGWALFALGLGWLLGNGYLDVRVAGNGTISIPVLGSLVAAVVALVLTRWVPPRLPEGFPGEVAAQPRVGRQAAFLTGIALLFPALLWAVPGLGRDVGYLGLKLLLFFALPLVVLACTGGIRLPTIRPTGRWRWLGPAVVGVVFLAVLQGWPWTPSQPGIVGDPVELLVGVVLVFLTASVGEELFYRYLLQTRLEARLGRWPGILASSLLFPLMHLPTRLLVFDLATGVAAVVVVQGTFGLVMGYLWSRYRNFWALVAVHAGVNHLSLLWLM</sequence>
<reference evidence="3 4" key="1">
    <citation type="submission" date="2021-03" db="EMBL/GenBank/DDBJ databases">
        <title>Sequencing the genomes of 1000 actinobacteria strains.</title>
        <authorList>
            <person name="Klenk H.-P."/>
        </authorList>
    </citation>
    <scope>NUCLEOTIDE SEQUENCE [LARGE SCALE GENOMIC DNA]</scope>
    <source>
        <strain evidence="3 4">DSM 44580</strain>
    </source>
</reference>
<evidence type="ECO:0000313" key="3">
    <source>
        <dbReference type="EMBL" id="MBP2476364.1"/>
    </source>
</evidence>
<keyword evidence="1" id="KW-1133">Transmembrane helix</keyword>
<evidence type="ECO:0000259" key="2">
    <source>
        <dbReference type="Pfam" id="PF02517"/>
    </source>
</evidence>
<dbReference type="Pfam" id="PF02517">
    <property type="entry name" value="Rce1-like"/>
    <property type="match status" value="1"/>
</dbReference>
<feature type="transmembrane region" description="Helical" evidence="1">
    <location>
        <begin position="78"/>
        <end position="95"/>
    </location>
</feature>
<dbReference type="EMBL" id="JAGIOO010000001">
    <property type="protein sequence ID" value="MBP2476364.1"/>
    <property type="molecule type" value="Genomic_DNA"/>
</dbReference>
<gene>
    <name evidence="3" type="ORF">JOF53_005236</name>
</gene>
<feature type="transmembrane region" description="Helical" evidence="1">
    <location>
        <begin position="107"/>
        <end position="127"/>
    </location>
</feature>
<evidence type="ECO:0000313" key="4">
    <source>
        <dbReference type="Proteomes" id="UP001519363"/>
    </source>
</evidence>
<keyword evidence="1" id="KW-0472">Membrane</keyword>
<accession>A0ABS5AJH7</accession>
<dbReference type="GO" id="GO:0008233">
    <property type="term" value="F:peptidase activity"/>
    <property type="evidence" value="ECO:0007669"/>
    <property type="project" value="UniProtKB-KW"/>
</dbReference>
<keyword evidence="4" id="KW-1185">Reference proteome</keyword>
<evidence type="ECO:0000256" key="1">
    <source>
        <dbReference type="SAM" id="Phobius"/>
    </source>
</evidence>
<keyword evidence="1" id="KW-0812">Transmembrane</keyword>
<keyword evidence="3" id="KW-0378">Hydrolase</keyword>
<feature type="transmembrane region" description="Helical" evidence="1">
    <location>
        <begin position="139"/>
        <end position="158"/>
    </location>
</feature>
<dbReference type="Proteomes" id="UP001519363">
    <property type="component" value="Unassembled WGS sequence"/>
</dbReference>
<protein>
    <submittedName>
        <fullName evidence="3">Membrane protease YdiL (CAAX protease family)</fullName>
    </submittedName>
</protein>
<keyword evidence="3" id="KW-0645">Protease</keyword>
<dbReference type="InterPro" id="IPR003675">
    <property type="entry name" value="Rce1/LyrA-like_dom"/>
</dbReference>